<protein>
    <submittedName>
        <fullName evidence="2">Uncharacterized protein</fullName>
    </submittedName>
</protein>
<proteinExistence type="predicted"/>
<feature type="compositionally biased region" description="Polar residues" evidence="1">
    <location>
        <begin position="252"/>
        <end position="287"/>
    </location>
</feature>
<feature type="region of interest" description="Disordered" evidence="1">
    <location>
        <begin position="248"/>
        <end position="287"/>
    </location>
</feature>
<dbReference type="Proteomes" id="UP000799750">
    <property type="component" value="Unassembled WGS sequence"/>
</dbReference>
<sequence length="287" mass="32440">MAVSYAKRQRIMDDLFDADKSPANSPAHSVIAKRDTAIARLPLRNDFDSQRAERPSIARSLHTPDTDPWLKAPSPKRRKTSFRRRASVWVLGPKMDKGKGKAKMEDGVETVIPDPLGNGDPLAVYEQDALITDNLPNRVRAKSLPTLAQTVPKPLADAPRRYTIAITNFVYDALKKLGIRKETQEQTSQERTPSCAFEEHGMAGALRFDPMYFDSIRPDGPSTFWKNKEYQNQPYELCPKYRSELKRRSGDSMRTYQSSRNSQISRIKSIRSTLSNLTNHTGNSKAT</sequence>
<reference evidence="2" key="1">
    <citation type="journal article" date="2020" name="Stud. Mycol.">
        <title>101 Dothideomycetes genomes: a test case for predicting lifestyles and emergence of pathogens.</title>
        <authorList>
            <person name="Haridas S."/>
            <person name="Albert R."/>
            <person name="Binder M."/>
            <person name="Bloem J."/>
            <person name="Labutti K."/>
            <person name="Salamov A."/>
            <person name="Andreopoulos B."/>
            <person name="Baker S."/>
            <person name="Barry K."/>
            <person name="Bills G."/>
            <person name="Bluhm B."/>
            <person name="Cannon C."/>
            <person name="Castanera R."/>
            <person name="Culley D."/>
            <person name="Daum C."/>
            <person name="Ezra D."/>
            <person name="Gonzalez J."/>
            <person name="Henrissat B."/>
            <person name="Kuo A."/>
            <person name="Liang C."/>
            <person name="Lipzen A."/>
            <person name="Lutzoni F."/>
            <person name="Magnuson J."/>
            <person name="Mondo S."/>
            <person name="Nolan M."/>
            <person name="Ohm R."/>
            <person name="Pangilinan J."/>
            <person name="Park H.-J."/>
            <person name="Ramirez L."/>
            <person name="Alfaro M."/>
            <person name="Sun H."/>
            <person name="Tritt A."/>
            <person name="Yoshinaga Y."/>
            <person name="Zwiers L.-H."/>
            <person name="Turgeon B."/>
            <person name="Goodwin S."/>
            <person name="Spatafora J."/>
            <person name="Crous P."/>
            <person name="Grigoriev I."/>
        </authorList>
    </citation>
    <scope>NUCLEOTIDE SEQUENCE</scope>
    <source>
        <strain evidence="2">CBS 269.34</strain>
    </source>
</reference>
<keyword evidence="3" id="KW-1185">Reference proteome</keyword>
<feature type="region of interest" description="Disordered" evidence="1">
    <location>
        <begin position="46"/>
        <end position="85"/>
    </location>
</feature>
<dbReference type="OrthoDB" id="10325099at2759"/>
<accession>A0A6A6R329</accession>
<name>A0A6A6R329_9PEZI</name>
<gene>
    <name evidence="2" type="ORF">BU16DRAFT_536702</name>
</gene>
<dbReference type="AlphaFoldDB" id="A0A6A6R329"/>
<evidence type="ECO:0000313" key="2">
    <source>
        <dbReference type="EMBL" id="KAF2498694.1"/>
    </source>
</evidence>
<feature type="compositionally biased region" description="Basic residues" evidence="1">
    <location>
        <begin position="74"/>
        <end position="85"/>
    </location>
</feature>
<organism evidence="2 3">
    <name type="scientific">Lophium mytilinum</name>
    <dbReference type="NCBI Taxonomy" id="390894"/>
    <lineage>
        <taxon>Eukaryota</taxon>
        <taxon>Fungi</taxon>
        <taxon>Dikarya</taxon>
        <taxon>Ascomycota</taxon>
        <taxon>Pezizomycotina</taxon>
        <taxon>Dothideomycetes</taxon>
        <taxon>Pleosporomycetidae</taxon>
        <taxon>Mytilinidiales</taxon>
        <taxon>Mytilinidiaceae</taxon>
        <taxon>Lophium</taxon>
    </lineage>
</organism>
<dbReference type="EMBL" id="MU004185">
    <property type="protein sequence ID" value="KAF2498694.1"/>
    <property type="molecule type" value="Genomic_DNA"/>
</dbReference>
<evidence type="ECO:0000313" key="3">
    <source>
        <dbReference type="Proteomes" id="UP000799750"/>
    </source>
</evidence>
<evidence type="ECO:0000256" key="1">
    <source>
        <dbReference type="SAM" id="MobiDB-lite"/>
    </source>
</evidence>
<feature type="compositionally biased region" description="Basic and acidic residues" evidence="1">
    <location>
        <begin position="46"/>
        <end position="56"/>
    </location>
</feature>